<keyword evidence="3 5" id="KW-0347">Helicase</keyword>
<evidence type="ECO:0000256" key="2">
    <source>
        <dbReference type="ARBA" id="ARBA00022801"/>
    </source>
</evidence>
<dbReference type="Gene3D" id="1.10.486.10">
    <property type="entry name" value="PCRA, domain 4"/>
    <property type="match status" value="1"/>
</dbReference>
<dbReference type="InterPro" id="IPR027785">
    <property type="entry name" value="UvrD-like_helicase_C"/>
</dbReference>
<organism evidence="8 10">
    <name type="scientific">Brachybacterium saurashtrense</name>
    <dbReference type="NCBI Taxonomy" id="556288"/>
    <lineage>
        <taxon>Bacteria</taxon>
        <taxon>Bacillati</taxon>
        <taxon>Actinomycetota</taxon>
        <taxon>Actinomycetes</taxon>
        <taxon>Micrococcales</taxon>
        <taxon>Dermabacteraceae</taxon>
        <taxon>Brachybacterium</taxon>
    </lineage>
</organism>
<dbReference type="Pfam" id="PF13538">
    <property type="entry name" value="UvrD_C_2"/>
    <property type="match status" value="1"/>
</dbReference>
<dbReference type="PANTHER" id="PTHR11070">
    <property type="entry name" value="UVRD / RECB / PCRA DNA HELICASE FAMILY MEMBER"/>
    <property type="match status" value="1"/>
</dbReference>
<dbReference type="EMBL" id="CP031356">
    <property type="protein sequence ID" value="AXK45298.1"/>
    <property type="molecule type" value="Genomic_DNA"/>
</dbReference>
<dbReference type="EMBL" id="QSWH01000005">
    <property type="protein sequence ID" value="RRR21946.1"/>
    <property type="molecule type" value="Genomic_DNA"/>
</dbReference>
<reference evidence="7 9" key="1">
    <citation type="submission" date="2018-07" db="EMBL/GenBank/DDBJ databases">
        <title>Brachybacterium saurashtrense DSM 23186 genome sequence.</title>
        <authorList>
            <person name="Guo L."/>
        </authorList>
    </citation>
    <scope>NUCLEOTIDE SEQUENCE [LARGE SCALE GENOMIC DNA]</scope>
    <source>
        <strain evidence="7 9">DSM 23186</strain>
    </source>
</reference>
<name>A0A345YMZ6_9MICO</name>
<dbReference type="GO" id="GO:0016787">
    <property type="term" value="F:hydrolase activity"/>
    <property type="evidence" value="ECO:0007669"/>
    <property type="project" value="UniProtKB-UniRule"/>
</dbReference>
<dbReference type="InterPro" id="IPR014016">
    <property type="entry name" value="UvrD-like_ATP-bd"/>
</dbReference>
<dbReference type="Proteomes" id="UP000254236">
    <property type="component" value="Chromosome"/>
</dbReference>
<evidence type="ECO:0000313" key="9">
    <source>
        <dbReference type="Proteomes" id="UP000254236"/>
    </source>
</evidence>
<dbReference type="InterPro" id="IPR027417">
    <property type="entry name" value="P-loop_NTPase"/>
</dbReference>
<dbReference type="GO" id="GO:0003677">
    <property type="term" value="F:DNA binding"/>
    <property type="evidence" value="ECO:0007669"/>
    <property type="project" value="InterPro"/>
</dbReference>
<dbReference type="Gene3D" id="3.40.50.300">
    <property type="entry name" value="P-loop containing nucleotide triphosphate hydrolases"/>
    <property type="match status" value="2"/>
</dbReference>
<feature type="domain" description="UvrD-like helicase ATP-binding" evidence="6">
    <location>
        <begin position="2"/>
        <end position="236"/>
    </location>
</feature>
<dbReference type="SUPFAM" id="SSF52540">
    <property type="entry name" value="P-loop containing nucleoside triphosphate hydrolases"/>
    <property type="match status" value="1"/>
</dbReference>
<keyword evidence="2 5" id="KW-0378">Hydrolase</keyword>
<evidence type="ECO:0000259" key="6">
    <source>
        <dbReference type="PROSITE" id="PS51198"/>
    </source>
</evidence>
<dbReference type="PANTHER" id="PTHR11070:SF2">
    <property type="entry name" value="ATP-DEPENDENT DNA HELICASE SRS2"/>
    <property type="match status" value="1"/>
</dbReference>
<keyword evidence="9" id="KW-1185">Reference proteome</keyword>
<evidence type="ECO:0000313" key="10">
    <source>
        <dbReference type="Proteomes" id="UP000282185"/>
    </source>
</evidence>
<keyword evidence="4 5" id="KW-0067">ATP-binding</keyword>
<dbReference type="GO" id="GO:0005524">
    <property type="term" value="F:ATP binding"/>
    <property type="evidence" value="ECO:0007669"/>
    <property type="project" value="UniProtKB-UniRule"/>
</dbReference>
<evidence type="ECO:0000256" key="3">
    <source>
        <dbReference type="ARBA" id="ARBA00022806"/>
    </source>
</evidence>
<accession>A0A345YMZ6</accession>
<dbReference type="OrthoDB" id="9810135at2"/>
<dbReference type="AlphaFoldDB" id="A0A345YMZ6"/>
<dbReference type="RefSeq" id="WP_115413050.1">
    <property type="nucleotide sequence ID" value="NZ_CP031356.1"/>
</dbReference>
<protein>
    <submittedName>
        <fullName evidence="8">ATP-dependent helicase</fullName>
    </submittedName>
</protein>
<dbReference type="Pfam" id="PF00580">
    <property type="entry name" value="UvrD-helicase"/>
    <property type="match status" value="2"/>
</dbReference>
<dbReference type="KEGG" id="bsau:DWV08_06465"/>
<evidence type="ECO:0000313" key="7">
    <source>
        <dbReference type="EMBL" id="AXK45298.1"/>
    </source>
</evidence>
<dbReference type="PROSITE" id="PS51198">
    <property type="entry name" value="UVRD_HELICASE_ATP_BIND"/>
    <property type="match status" value="1"/>
</dbReference>
<keyword evidence="1 5" id="KW-0547">Nucleotide-binding</keyword>
<gene>
    <name evidence="7" type="ORF">DWV08_06465</name>
    <name evidence="8" type="ORF">DXU92_11610</name>
</gene>
<feature type="binding site" evidence="5">
    <location>
        <begin position="23"/>
        <end position="30"/>
    </location>
    <ligand>
        <name>ATP</name>
        <dbReference type="ChEBI" id="CHEBI:30616"/>
    </ligand>
</feature>
<evidence type="ECO:0000256" key="5">
    <source>
        <dbReference type="PROSITE-ProRule" id="PRU00560"/>
    </source>
</evidence>
<dbReference type="InterPro" id="IPR000212">
    <property type="entry name" value="DNA_helicase_UvrD/REP"/>
</dbReference>
<evidence type="ECO:0000256" key="1">
    <source>
        <dbReference type="ARBA" id="ARBA00022741"/>
    </source>
</evidence>
<evidence type="ECO:0000313" key="8">
    <source>
        <dbReference type="EMBL" id="RRR21946.1"/>
    </source>
</evidence>
<dbReference type="GO" id="GO:0000725">
    <property type="term" value="P:recombinational repair"/>
    <property type="evidence" value="ECO:0007669"/>
    <property type="project" value="TreeGrafter"/>
</dbReference>
<evidence type="ECO:0000256" key="4">
    <source>
        <dbReference type="ARBA" id="ARBA00022840"/>
    </source>
</evidence>
<proteinExistence type="predicted"/>
<dbReference type="Proteomes" id="UP000282185">
    <property type="component" value="Unassembled WGS sequence"/>
</dbReference>
<sequence length="575" mass="63035">MEVQLSETAQGALDRDCPVLVLGGPGSGKTTLSLLKAQAMLHVLQPGQEILFLSFSRAAVRQVEIRCRDILRSNERRQIVVRTYHAFAMDILRAHGRLLTGRVPRIVYPGDENLAKAAFDGDWGAEVERLARDEGRYVFGQFAAAAAQLVAGSSSIAALLANKYPVIILDEFQDTDDAQWALVKALSARSKTVFMADPDQRIFDYDARVDPERINHLRDHLGPAEFDLSGENHRSPDAGILQYANAVLMNRPLPDTKDVITRAYWANAFDSTVHAGVIWMLSSLRKAGIAHPSVVVLARTNALIGKLSTILGQEHSFNGQTIRPVEHDVLWDADLTAAAALVVASILEWQSYPKEAALGQTFDRIADYFDAKNAANASNTARQTSERYRTAADRARKGEMQRLKSAKALTASYDSGLVLQGDPAQDWLHARDLLGAGNDLSDLLANAKFVRLFRATDEIGSRLASAWDLHGSYGRAVGLVRRALEVGRLQADQRDPRGCVLMTIHKAKGKEFDGVLLVEGQYQGNFFRDTDTEVQRAAARRLLRVGITRARHQVAIIRPQGAPALVTPAGAPVLA</sequence>
<reference evidence="8 10" key="2">
    <citation type="submission" date="2018-08" db="EMBL/GenBank/DDBJ databases">
        <title>Brachybacterium saurashtrense DSM 23186.</title>
        <authorList>
            <person name="Li Y."/>
        </authorList>
    </citation>
    <scope>NUCLEOTIDE SEQUENCE [LARGE SCALE GENOMIC DNA]</scope>
    <source>
        <strain evidence="8 10">DSM 23186</strain>
    </source>
</reference>
<dbReference type="GO" id="GO:0043138">
    <property type="term" value="F:3'-5' DNA helicase activity"/>
    <property type="evidence" value="ECO:0007669"/>
    <property type="project" value="UniProtKB-EC"/>
</dbReference>